<accession>D3RWH0</accession>
<dbReference type="AlphaFoldDB" id="D3RWH0"/>
<feature type="compositionally biased region" description="Polar residues" evidence="1">
    <location>
        <begin position="1"/>
        <end position="32"/>
    </location>
</feature>
<evidence type="ECO:0000313" key="3">
    <source>
        <dbReference type="Proteomes" id="UP000001441"/>
    </source>
</evidence>
<feature type="region of interest" description="Disordered" evidence="1">
    <location>
        <begin position="1"/>
        <end position="40"/>
    </location>
</feature>
<sequence>MIQATTSGVGNMMQTTSLYNTPERSQQEQVQHWNHELSRLSHPQTYRERVLVNVYRQLIHSRSDESKQPRQ</sequence>
<protein>
    <submittedName>
        <fullName evidence="2">Uncharacterized protein</fullName>
    </submittedName>
</protein>
<dbReference type="Proteomes" id="UP000001441">
    <property type="component" value="Plasmid pALVIN02"/>
</dbReference>
<proteinExistence type="predicted"/>
<geneLocation type="plasmid" evidence="2 3">
    <name>pALVIN02</name>
</geneLocation>
<keyword evidence="3" id="KW-1185">Reference proteome</keyword>
<gene>
    <name evidence="2" type="ordered locus">Alvin_3291</name>
</gene>
<dbReference type="EMBL" id="CP001898">
    <property type="protein sequence ID" value="ADC64182.1"/>
    <property type="molecule type" value="Genomic_DNA"/>
</dbReference>
<keyword evidence="2" id="KW-0614">Plasmid</keyword>
<dbReference type="HOGENOM" id="CLU_2731052_0_0_6"/>
<evidence type="ECO:0000313" key="2">
    <source>
        <dbReference type="EMBL" id="ADC64182.1"/>
    </source>
</evidence>
<evidence type="ECO:0000256" key="1">
    <source>
        <dbReference type="SAM" id="MobiDB-lite"/>
    </source>
</evidence>
<name>D3RWH0_ALLVD</name>
<dbReference type="KEGG" id="alv:Alvin_3291"/>
<reference evidence="2 3" key="1">
    <citation type="journal article" date="2011" name="Stand. Genomic Sci.">
        <title>Complete genome sequence of Allochromatium vinosum DSM 180(T).</title>
        <authorList>
            <person name="Weissgerber T."/>
            <person name="Zigann R."/>
            <person name="Bruce D."/>
            <person name="Chang Y.J."/>
            <person name="Detter J.C."/>
            <person name="Han C."/>
            <person name="Hauser L."/>
            <person name="Jeffries C.D."/>
            <person name="Land M."/>
            <person name="Munk A.C."/>
            <person name="Tapia R."/>
            <person name="Dahl C."/>
        </authorList>
    </citation>
    <scope>NUCLEOTIDE SEQUENCE [LARGE SCALE GENOMIC DNA]</scope>
    <source>
        <strain evidence="3">ATCC 17899 / DSM 180 / NBRC 103801 / NCIMB 10441 / D</strain>
        <plasmid evidence="3">Plasmid pALVIN02</plasmid>
    </source>
</reference>
<organism evidence="2 3">
    <name type="scientific">Allochromatium vinosum (strain ATCC 17899 / DSM 180 / NBRC 103801 / NCIMB 10441 / D)</name>
    <name type="common">Chromatium vinosum</name>
    <dbReference type="NCBI Taxonomy" id="572477"/>
    <lineage>
        <taxon>Bacteria</taxon>
        <taxon>Pseudomonadati</taxon>
        <taxon>Pseudomonadota</taxon>
        <taxon>Gammaproteobacteria</taxon>
        <taxon>Chromatiales</taxon>
        <taxon>Chromatiaceae</taxon>
        <taxon>Allochromatium</taxon>
    </lineage>
</organism>